<gene>
    <name evidence="1" type="ORF">PG997_003148</name>
</gene>
<keyword evidence="2" id="KW-1185">Reference proteome</keyword>
<sequence>MAAGIAKKYSFDVVYLVSLWPQEPKDPLYSTVQGSIAKHQAQVCSTGTKQHEAPSNGRFLAAFGLSDLEEPFKIYTKVHLKILQFTEWLEYEKSEAASETLDRGWMHSFLCQRAPAKHETAECPMNSGLVFAAYRKQKNPLSVPAKGTWERKQFLEDLHADANILVDTLSERALG</sequence>
<protein>
    <submittedName>
        <fullName evidence="1">Uncharacterized protein</fullName>
    </submittedName>
</protein>
<proteinExistence type="predicted"/>
<reference evidence="1 2" key="1">
    <citation type="submission" date="2023-01" db="EMBL/GenBank/DDBJ databases">
        <title>Analysis of 21 Apiospora genomes using comparative genomics revels a genus with tremendous synthesis potential of carbohydrate active enzymes and secondary metabolites.</title>
        <authorList>
            <person name="Sorensen T."/>
        </authorList>
    </citation>
    <scope>NUCLEOTIDE SEQUENCE [LARGE SCALE GENOMIC DNA]</scope>
    <source>
        <strain evidence="1 2">CBS 114990</strain>
    </source>
</reference>
<name>A0ABR1WYK7_9PEZI</name>
<dbReference type="EMBL" id="JAQQWN010000004">
    <property type="protein sequence ID" value="KAK8088187.1"/>
    <property type="molecule type" value="Genomic_DNA"/>
</dbReference>
<dbReference type="RefSeq" id="XP_066671081.1">
    <property type="nucleotide sequence ID" value="XM_066807463.1"/>
</dbReference>
<evidence type="ECO:0000313" key="1">
    <source>
        <dbReference type="EMBL" id="KAK8088187.1"/>
    </source>
</evidence>
<dbReference type="Proteomes" id="UP001433268">
    <property type="component" value="Unassembled WGS sequence"/>
</dbReference>
<accession>A0ABR1WYK7</accession>
<organism evidence="1 2">
    <name type="scientific">Apiospora hydei</name>
    <dbReference type="NCBI Taxonomy" id="1337664"/>
    <lineage>
        <taxon>Eukaryota</taxon>
        <taxon>Fungi</taxon>
        <taxon>Dikarya</taxon>
        <taxon>Ascomycota</taxon>
        <taxon>Pezizomycotina</taxon>
        <taxon>Sordariomycetes</taxon>
        <taxon>Xylariomycetidae</taxon>
        <taxon>Amphisphaeriales</taxon>
        <taxon>Apiosporaceae</taxon>
        <taxon>Apiospora</taxon>
    </lineage>
</organism>
<evidence type="ECO:0000313" key="2">
    <source>
        <dbReference type="Proteomes" id="UP001433268"/>
    </source>
</evidence>
<comment type="caution">
    <text evidence="1">The sequence shown here is derived from an EMBL/GenBank/DDBJ whole genome shotgun (WGS) entry which is preliminary data.</text>
</comment>
<dbReference type="GeneID" id="92040523"/>